<keyword evidence="2" id="KW-0813">Transport</keyword>
<sequence length="269" mass="29688">MSAANEAPAAIHVAGLSKFFDKAGERVVALENIALDVPAGKLVSIVGPSGCGKSTLLYILGGFVEASQGTCSTFGSPIRGPGVDRGVVFQEYALFPWLTVAENIAYGLRRKGASANDIAQTVERYIDLIHLKGFERRYPRELSGGMRQRVALARTFACDPKILLLDEPFGALDAQTREFMQDELLRLFDRSGKTALLVTHDIDEAVYLSDTIYVMSRRPGRIVKRVDVDLDRTLGREATMLSPRFSQLRNDVWLSVREQVRGVLTEEPV</sequence>
<dbReference type="PROSITE" id="PS00211">
    <property type="entry name" value="ABC_TRANSPORTER_1"/>
    <property type="match status" value="1"/>
</dbReference>
<accession>A0A5E4VKU8</accession>
<dbReference type="PANTHER" id="PTHR42788:SF13">
    <property type="entry name" value="ALIPHATIC SULFONATES IMPORT ATP-BINDING PROTEIN SSUB"/>
    <property type="match status" value="1"/>
</dbReference>
<keyword evidence="4" id="KW-0997">Cell inner membrane</keyword>
<dbReference type="CDD" id="cd03293">
    <property type="entry name" value="ABC_NrtD_SsuB_transporters"/>
    <property type="match status" value="1"/>
</dbReference>
<dbReference type="RefSeq" id="WP_150599840.1">
    <property type="nucleotide sequence ID" value="NZ_CABPRW010000005.1"/>
</dbReference>
<protein>
    <submittedName>
        <fullName evidence="8">Nitrate ABC transporter ATP-binding protein</fullName>
    </submittedName>
</protein>
<evidence type="ECO:0000256" key="3">
    <source>
        <dbReference type="ARBA" id="ARBA00022475"/>
    </source>
</evidence>
<name>A0A5E4VKU8_9BURK</name>
<keyword evidence="6 8" id="KW-0067">ATP-binding</keyword>
<dbReference type="Proteomes" id="UP000382577">
    <property type="component" value="Unassembled WGS sequence"/>
</dbReference>
<evidence type="ECO:0000259" key="7">
    <source>
        <dbReference type="PROSITE" id="PS50893"/>
    </source>
</evidence>
<evidence type="ECO:0000313" key="8">
    <source>
        <dbReference type="EMBL" id="VVE12024.1"/>
    </source>
</evidence>
<dbReference type="PROSITE" id="PS50893">
    <property type="entry name" value="ABC_TRANSPORTER_2"/>
    <property type="match status" value="1"/>
</dbReference>
<evidence type="ECO:0000256" key="4">
    <source>
        <dbReference type="ARBA" id="ARBA00022519"/>
    </source>
</evidence>
<dbReference type="OrthoDB" id="9783039at2"/>
<reference evidence="8 9" key="1">
    <citation type="submission" date="2019-08" db="EMBL/GenBank/DDBJ databases">
        <authorList>
            <person name="Peeters C."/>
        </authorList>
    </citation>
    <scope>NUCLEOTIDE SEQUENCE [LARGE SCALE GENOMIC DNA]</scope>
    <source>
        <strain evidence="8 9">LMG 31113</strain>
    </source>
</reference>
<dbReference type="AlphaFoldDB" id="A0A5E4VKU8"/>
<dbReference type="InterPro" id="IPR003439">
    <property type="entry name" value="ABC_transporter-like_ATP-bd"/>
</dbReference>
<organism evidence="8 9">
    <name type="scientific">Pandoraea fibrosis</name>
    <dbReference type="NCBI Taxonomy" id="1891094"/>
    <lineage>
        <taxon>Bacteria</taxon>
        <taxon>Pseudomonadati</taxon>
        <taxon>Pseudomonadota</taxon>
        <taxon>Betaproteobacteria</taxon>
        <taxon>Burkholderiales</taxon>
        <taxon>Burkholderiaceae</taxon>
        <taxon>Pandoraea</taxon>
    </lineage>
</organism>
<dbReference type="InterPro" id="IPR027417">
    <property type="entry name" value="P-loop_NTPase"/>
</dbReference>
<dbReference type="GO" id="GO:0005524">
    <property type="term" value="F:ATP binding"/>
    <property type="evidence" value="ECO:0007669"/>
    <property type="project" value="UniProtKB-KW"/>
</dbReference>
<comment type="similarity">
    <text evidence="1">Belongs to the ABC transporter superfamily.</text>
</comment>
<evidence type="ECO:0000313" key="9">
    <source>
        <dbReference type="Proteomes" id="UP000382577"/>
    </source>
</evidence>
<dbReference type="InterPro" id="IPR017871">
    <property type="entry name" value="ABC_transporter-like_CS"/>
</dbReference>
<dbReference type="SMART" id="SM00382">
    <property type="entry name" value="AAA"/>
    <property type="match status" value="1"/>
</dbReference>
<dbReference type="InterPro" id="IPR003593">
    <property type="entry name" value="AAA+_ATPase"/>
</dbReference>
<feature type="domain" description="ABC transporter" evidence="7">
    <location>
        <begin position="11"/>
        <end position="242"/>
    </location>
</feature>
<dbReference type="GO" id="GO:0016887">
    <property type="term" value="F:ATP hydrolysis activity"/>
    <property type="evidence" value="ECO:0007669"/>
    <property type="project" value="InterPro"/>
</dbReference>
<dbReference type="Pfam" id="PF00005">
    <property type="entry name" value="ABC_tran"/>
    <property type="match status" value="1"/>
</dbReference>
<dbReference type="PANTHER" id="PTHR42788">
    <property type="entry name" value="TAURINE IMPORT ATP-BINDING PROTEIN-RELATED"/>
    <property type="match status" value="1"/>
</dbReference>
<dbReference type="InterPro" id="IPR050166">
    <property type="entry name" value="ABC_transporter_ATP-bind"/>
</dbReference>
<keyword evidence="3" id="KW-1003">Cell membrane</keyword>
<gene>
    <name evidence="8" type="ORF">PFI31113_02659</name>
</gene>
<evidence type="ECO:0000256" key="5">
    <source>
        <dbReference type="ARBA" id="ARBA00022741"/>
    </source>
</evidence>
<evidence type="ECO:0000256" key="6">
    <source>
        <dbReference type="ARBA" id="ARBA00022840"/>
    </source>
</evidence>
<keyword evidence="4" id="KW-0472">Membrane</keyword>
<evidence type="ECO:0000256" key="2">
    <source>
        <dbReference type="ARBA" id="ARBA00022448"/>
    </source>
</evidence>
<proteinExistence type="inferred from homology"/>
<evidence type="ECO:0000256" key="1">
    <source>
        <dbReference type="ARBA" id="ARBA00005417"/>
    </source>
</evidence>
<dbReference type="EMBL" id="CABPRW010000005">
    <property type="protein sequence ID" value="VVE12024.1"/>
    <property type="molecule type" value="Genomic_DNA"/>
</dbReference>
<dbReference type="Gene3D" id="3.40.50.300">
    <property type="entry name" value="P-loop containing nucleotide triphosphate hydrolases"/>
    <property type="match status" value="1"/>
</dbReference>
<dbReference type="SUPFAM" id="SSF52540">
    <property type="entry name" value="P-loop containing nucleoside triphosphate hydrolases"/>
    <property type="match status" value="1"/>
</dbReference>
<keyword evidence="5" id="KW-0547">Nucleotide-binding</keyword>